<dbReference type="PANTHER" id="PTHR11909">
    <property type="entry name" value="CASEIN KINASE-RELATED"/>
    <property type="match status" value="1"/>
</dbReference>
<organism evidence="2 3">
    <name type="scientific">Parascaris univalens</name>
    <name type="common">Nematode worm</name>
    <dbReference type="NCBI Taxonomy" id="6257"/>
    <lineage>
        <taxon>Eukaryota</taxon>
        <taxon>Metazoa</taxon>
        <taxon>Ecdysozoa</taxon>
        <taxon>Nematoda</taxon>
        <taxon>Chromadorea</taxon>
        <taxon>Rhabditida</taxon>
        <taxon>Spirurina</taxon>
        <taxon>Ascaridomorpha</taxon>
        <taxon>Ascaridoidea</taxon>
        <taxon>Ascarididae</taxon>
        <taxon>Parascaris</taxon>
    </lineage>
</organism>
<dbReference type="InterPro" id="IPR050235">
    <property type="entry name" value="CK1_Ser-Thr_kinase"/>
</dbReference>
<dbReference type="WBParaSite" id="PgE263_g001_t02">
    <property type="protein sequence ID" value="PgE263_g001_t02"/>
    <property type="gene ID" value="PgE263_g001"/>
</dbReference>
<protein>
    <submittedName>
        <fullName evidence="3">Uncharacterized protein</fullName>
    </submittedName>
</protein>
<dbReference type="SUPFAM" id="SSF56112">
    <property type="entry name" value="Protein kinase-like (PK-like)"/>
    <property type="match status" value="1"/>
</dbReference>
<sequence length="393" mass="44448">MSQLTALMCSVVTAYAVFCFAISRSVELALFIVGGPIFSDVKPSVFVIAAGQDCKKIYIVHFGLARRYRAYDRALVPQRAAVPCLGSMRYMPRRSHEHLERSRKDDLESWLYMLCEFFQPEALAWASESKNSEVYRMKEVFMSEAGFKRILDICTGLPRPTATIARLINVFQYDTAPDYHLFKSVFRNAIIQGNFKDDKLDWLKATVEGMPTIRDNDEDLMAKMEAGTARDGYFESVVENSACDLEDIVERNATSKENNMTVNSGDSVWNTRSSGSISSRTENKSLQKTLGKKINATGGHTKKEVRLNKKLPESKNVILLSAKTLKKESRNRKRAEKTKTEKCCEESLQEKKSAKCESISRPNRRTQPAGKIKQNEAKNVMDPMGSSTGRRKR</sequence>
<dbReference type="Proteomes" id="UP000887569">
    <property type="component" value="Unplaced"/>
</dbReference>
<evidence type="ECO:0000313" key="2">
    <source>
        <dbReference type="Proteomes" id="UP000887569"/>
    </source>
</evidence>
<feature type="compositionally biased region" description="Polar residues" evidence="1">
    <location>
        <begin position="255"/>
        <end position="288"/>
    </location>
</feature>
<evidence type="ECO:0000256" key="1">
    <source>
        <dbReference type="SAM" id="MobiDB-lite"/>
    </source>
</evidence>
<reference evidence="3" key="1">
    <citation type="submission" date="2022-11" db="UniProtKB">
        <authorList>
            <consortium name="WormBaseParasite"/>
        </authorList>
    </citation>
    <scope>IDENTIFICATION</scope>
</reference>
<proteinExistence type="predicted"/>
<name>A0A915A2T5_PARUN</name>
<feature type="region of interest" description="Disordered" evidence="1">
    <location>
        <begin position="324"/>
        <end position="393"/>
    </location>
</feature>
<keyword evidence="2" id="KW-1185">Reference proteome</keyword>
<feature type="region of interest" description="Disordered" evidence="1">
    <location>
        <begin position="254"/>
        <end position="302"/>
    </location>
</feature>
<dbReference type="AlphaFoldDB" id="A0A915A2T5"/>
<evidence type="ECO:0000313" key="3">
    <source>
        <dbReference type="WBParaSite" id="PgE263_g001_t02"/>
    </source>
</evidence>
<dbReference type="Gene3D" id="1.10.510.10">
    <property type="entry name" value="Transferase(Phosphotransferase) domain 1"/>
    <property type="match status" value="1"/>
</dbReference>
<dbReference type="InterPro" id="IPR011009">
    <property type="entry name" value="Kinase-like_dom_sf"/>
</dbReference>
<accession>A0A915A2T5</accession>
<feature type="compositionally biased region" description="Basic and acidic residues" evidence="1">
    <location>
        <begin position="337"/>
        <end position="355"/>
    </location>
</feature>